<evidence type="ECO:0000256" key="3">
    <source>
        <dbReference type="ARBA" id="ARBA00022475"/>
    </source>
</evidence>
<keyword evidence="5 9" id="KW-0812">Transmembrane</keyword>
<evidence type="ECO:0000256" key="8">
    <source>
        <dbReference type="ARBA" id="ARBA00024202"/>
    </source>
</evidence>
<reference evidence="11 12" key="1">
    <citation type="submission" date="2019-03" db="EMBL/GenBank/DDBJ databases">
        <authorList>
            <person name="Che Y."/>
            <person name="Zhou L."/>
        </authorList>
    </citation>
    <scope>NUCLEOTIDE SEQUENCE [LARGE SCALE GENOMIC DNA]</scope>
    <source>
        <strain evidence="11 12">AIFJ1607</strain>
    </source>
</reference>
<comment type="subcellular location">
    <subcellularLocation>
        <location evidence="1">Cell inner membrane</location>
        <topology evidence="1">Multi-pass membrane protein</topology>
    </subcellularLocation>
    <subcellularLocation>
        <location evidence="9">Cell membrane</location>
        <topology evidence="9">Multi-pass membrane protein</topology>
    </subcellularLocation>
</comment>
<evidence type="ECO:0000313" key="11">
    <source>
        <dbReference type="EMBL" id="QBQ62951.1"/>
    </source>
</evidence>
<evidence type="ECO:0000256" key="5">
    <source>
        <dbReference type="ARBA" id="ARBA00022692"/>
    </source>
</evidence>
<dbReference type="InterPro" id="IPR035906">
    <property type="entry name" value="MetI-like_sf"/>
</dbReference>
<dbReference type="Proteomes" id="UP000294444">
    <property type="component" value="Chromosome"/>
</dbReference>
<dbReference type="PANTHER" id="PTHR43163:SF4">
    <property type="entry name" value="PUTRESCINE EXPORT SYSTEM PERMEASE PROTEIN SAPB"/>
    <property type="match status" value="1"/>
</dbReference>
<feature type="transmembrane region" description="Helical" evidence="9">
    <location>
        <begin position="9"/>
        <end position="27"/>
    </location>
</feature>
<dbReference type="GO" id="GO:0005886">
    <property type="term" value="C:plasma membrane"/>
    <property type="evidence" value="ECO:0007669"/>
    <property type="project" value="UniProtKB-SubCell"/>
</dbReference>
<evidence type="ECO:0000256" key="7">
    <source>
        <dbReference type="ARBA" id="ARBA00023136"/>
    </source>
</evidence>
<dbReference type="CDD" id="cd06261">
    <property type="entry name" value="TM_PBP2"/>
    <property type="match status" value="1"/>
</dbReference>
<feature type="transmembrane region" description="Helical" evidence="9">
    <location>
        <begin position="250"/>
        <end position="271"/>
    </location>
</feature>
<dbReference type="EMBL" id="CP038145">
    <property type="protein sequence ID" value="QBQ62951.1"/>
    <property type="molecule type" value="Genomic_DNA"/>
</dbReference>
<dbReference type="PROSITE" id="PS51257">
    <property type="entry name" value="PROKAR_LIPOPROTEIN"/>
    <property type="match status" value="1"/>
</dbReference>
<feature type="transmembrane region" description="Helical" evidence="9">
    <location>
        <begin position="178"/>
        <end position="195"/>
    </location>
</feature>
<feature type="transmembrane region" description="Helical" evidence="9">
    <location>
        <begin position="283"/>
        <end position="308"/>
    </location>
</feature>
<evidence type="ECO:0000259" key="10">
    <source>
        <dbReference type="PROSITE" id="PS50928"/>
    </source>
</evidence>
<evidence type="ECO:0000256" key="6">
    <source>
        <dbReference type="ARBA" id="ARBA00022989"/>
    </source>
</evidence>
<feature type="transmembrane region" description="Helical" evidence="9">
    <location>
        <begin position="109"/>
        <end position="133"/>
    </location>
</feature>
<evidence type="ECO:0000256" key="4">
    <source>
        <dbReference type="ARBA" id="ARBA00022519"/>
    </source>
</evidence>
<dbReference type="PANTHER" id="PTHR43163">
    <property type="entry name" value="DIPEPTIDE TRANSPORT SYSTEM PERMEASE PROTEIN DPPB-RELATED"/>
    <property type="match status" value="1"/>
</dbReference>
<proteinExistence type="inferred from homology"/>
<keyword evidence="12" id="KW-1185">Reference proteome</keyword>
<dbReference type="KEGG" id="aio:EXH44_01265"/>
<dbReference type="RefSeq" id="WP_162855927.1">
    <property type="nucleotide sequence ID" value="NZ_CP038145.1"/>
</dbReference>
<comment type="similarity">
    <text evidence="8">Belongs to the binding-protein-dependent transport system permease family. OppBC subfamily.</text>
</comment>
<dbReference type="PROSITE" id="PS50928">
    <property type="entry name" value="ABC_TM1"/>
    <property type="match status" value="1"/>
</dbReference>
<accession>A0A4P7CI96</accession>
<dbReference type="SUPFAM" id="SSF161098">
    <property type="entry name" value="MetI-like"/>
    <property type="match status" value="1"/>
</dbReference>
<keyword evidence="7 9" id="KW-0472">Membrane</keyword>
<dbReference type="Gene3D" id="1.10.3720.10">
    <property type="entry name" value="MetI-like"/>
    <property type="match status" value="1"/>
</dbReference>
<evidence type="ECO:0000256" key="9">
    <source>
        <dbReference type="RuleBase" id="RU363032"/>
    </source>
</evidence>
<name>A0A4P7CI96_9PAST</name>
<evidence type="ECO:0000256" key="2">
    <source>
        <dbReference type="ARBA" id="ARBA00022448"/>
    </source>
</evidence>
<dbReference type="GO" id="GO:0071916">
    <property type="term" value="F:dipeptide transmembrane transporter activity"/>
    <property type="evidence" value="ECO:0007669"/>
    <property type="project" value="TreeGrafter"/>
</dbReference>
<keyword evidence="4" id="KW-0997">Cell inner membrane</keyword>
<gene>
    <name evidence="11" type="ORF">EXH44_01265</name>
</gene>
<organism evidence="11 12">
    <name type="scientific">Actinobacillus indolicus</name>
    <dbReference type="NCBI Taxonomy" id="51049"/>
    <lineage>
        <taxon>Bacteria</taxon>
        <taxon>Pseudomonadati</taxon>
        <taxon>Pseudomonadota</taxon>
        <taxon>Gammaproteobacteria</taxon>
        <taxon>Pasteurellales</taxon>
        <taxon>Pasteurellaceae</taxon>
        <taxon>Actinobacillus</taxon>
    </lineage>
</organism>
<keyword evidence="6 9" id="KW-1133">Transmembrane helix</keyword>
<evidence type="ECO:0000256" key="1">
    <source>
        <dbReference type="ARBA" id="ARBA00004429"/>
    </source>
</evidence>
<keyword evidence="2 9" id="KW-0813">Transport</keyword>
<feature type="domain" description="ABC transmembrane type-1" evidence="10">
    <location>
        <begin position="73"/>
        <end position="301"/>
    </location>
</feature>
<sequence>MLLSVIRKLFLVIISLMILSCISYLILLRNPHYSFIEQGVSGYWLYLQQLLDGNLGLSEMTGEPLTKLILSVFPATISLCLSALVLSLVLGIPLGFLSAVQHKNIVGKLLGTLGSLSLAVPVFWLAIVLLAYASSHDWAISAVGELHPIYHVPSITGVKTLDIFLSDSPYKLKMIQSALHHLALPTLVLAVPATLEMMRITKLRTEYVLKQNYVKVARTRGWSPMRIWWVHVLRNTLPPLIPMIARNMTLIFAFAMLIENVVSWGGVGRWMINALALKDYHAISAGVMAIGIFVLSVDLLASLLTGLLDPSQKKDWYTNQ</sequence>
<dbReference type="Pfam" id="PF00528">
    <property type="entry name" value="BPD_transp_1"/>
    <property type="match status" value="1"/>
</dbReference>
<keyword evidence="3" id="KW-1003">Cell membrane</keyword>
<dbReference type="AlphaFoldDB" id="A0A4P7CI96"/>
<evidence type="ECO:0000313" key="12">
    <source>
        <dbReference type="Proteomes" id="UP000294444"/>
    </source>
</evidence>
<feature type="transmembrane region" description="Helical" evidence="9">
    <location>
        <begin position="68"/>
        <end position="97"/>
    </location>
</feature>
<protein>
    <submittedName>
        <fullName evidence="11">ABC transporter permease subunit</fullName>
    </submittedName>
</protein>
<dbReference type="InterPro" id="IPR000515">
    <property type="entry name" value="MetI-like"/>
</dbReference>